<evidence type="ECO:0000256" key="1">
    <source>
        <dbReference type="SAM" id="Coils"/>
    </source>
</evidence>
<dbReference type="OrthoDB" id="3649959at2759"/>
<comment type="caution">
    <text evidence="3">The sequence shown here is derived from an EMBL/GenBank/DDBJ whole genome shotgun (WGS) entry which is preliminary data.</text>
</comment>
<feature type="coiled-coil region" evidence="1">
    <location>
        <begin position="189"/>
        <end position="231"/>
    </location>
</feature>
<dbReference type="AlphaFoldDB" id="A0A139GUC7"/>
<evidence type="ECO:0000256" key="2">
    <source>
        <dbReference type="SAM" id="MobiDB-lite"/>
    </source>
</evidence>
<keyword evidence="1" id="KW-0175">Coiled coil</keyword>
<feature type="compositionally biased region" description="Polar residues" evidence="2">
    <location>
        <begin position="83"/>
        <end position="101"/>
    </location>
</feature>
<feature type="region of interest" description="Disordered" evidence="2">
    <location>
        <begin position="1"/>
        <end position="23"/>
    </location>
</feature>
<proteinExistence type="predicted"/>
<feature type="region of interest" description="Disordered" evidence="2">
    <location>
        <begin position="83"/>
        <end position="148"/>
    </location>
</feature>
<name>A0A139GUC7_9PEZI</name>
<accession>A0A139GUC7</accession>
<evidence type="ECO:0000313" key="3">
    <source>
        <dbReference type="EMBL" id="KXS93806.1"/>
    </source>
</evidence>
<protein>
    <submittedName>
        <fullName evidence="3">Uncharacterized protein</fullName>
    </submittedName>
</protein>
<organism evidence="3 4">
    <name type="scientific">Pseudocercospora eumusae</name>
    <dbReference type="NCBI Taxonomy" id="321146"/>
    <lineage>
        <taxon>Eukaryota</taxon>
        <taxon>Fungi</taxon>
        <taxon>Dikarya</taxon>
        <taxon>Ascomycota</taxon>
        <taxon>Pezizomycotina</taxon>
        <taxon>Dothideomycetes</taxon>
        <taxon>Dothideomycetidae</taxon>
        <taxon>Mycosphaerellales</taxon>
        <taxon>Mycosphaerellaceae</taxon>
        <taxon>Pseudocercospora</taxon>
    </lineage>
</organism>
<evidence type="ECO:0000313" key="4">
    <source>
        <dbReference type="Proteomes" id="UP000070133"/>
    </source>
</evidence>
<feature type="compositionally biased region" description="Basic and acidic residues" evidence="2">
    <location>
        <begin position="129"/>
        <end position="138"/>
    </location>
</feature>
<dbReference type="Proteomes" id="UP000070133">
    <property type="component" value="Unassembled WGS sequence"/>
</dbReference>
<keyword evidence="4" id="KW-1185">Reference proteome</keyword>
<gene>
    <name evidence="3" type="ORF">AC578_9472</name>
</gene>
<dbReference type="EMBL" id="LFZN01000384">
    <property type="protein sequence ID" value="KXS93806.1"/>
    <property type="molecule type" value="Genomic_DNA"/>
</dbReference>
<sequence length="294" mass="33578">MSSHNFKPTTRSRRNDDTPGPKVVFVSAHPLQVDRERAYSCPEDEVEQTDCDSDPFKFSAHLGTKGAIGDTTADHDSLRSHTIAQGARNSSHPTPTASSLDPESEIKAPKHDRKNLGLPIVQSKYNMPKPKDARRRAADPATASQRESQRRWRWRNFSHAIDKFANETKSFRWWYQHSQVCKGAWALEHARLDKRIPGLEAELAKMKHQEKANMNAAAKKLEDEHGEEIENGRISQEKLRMWAGFLKMENDCYPDELVECTEDDMKEEFEAFLEDAAREGNEGLWECIEDAEAE</sequence>
<reference evidence="3 4" key="1">
    <citation type="submission" date="2015-07" db="EMBL/GenBank/DDBJ databases">
        <title>Comparative genomics of the Sigatoka disease complex on banana suggests a link between parallel evolutionary changes in Pseudocercospora fijiensis and Pseudocercospora eumusae and increased virulence on the banana host.</title>
        <authorList>
            <person name="Chang T.-C."/>
            <person name="Salvucci A."/>
            <person name="Crous P.W."/>
            <person name="Stergiopoulos I."/>
        </authorList>
    </citation>
    <scope>NUCLEOTIDE SEQUENCE [LARGE SCALE GENOMIC DNA]</scope>
    <source>
        <strain evidence="3 4">CBS 114824</strain>
    </source>
</reference>